<sequence>MGLLWKSSHKKKTNPKRQSAADVLNIGDVLSVKDPKYISGPPSEKTERYEISKASLLDPKGKIKKARYSSVADPKVTWGDFFMAVDRLDAAKIRRVLDWEYSERRRAQDQYEGSSTRESMFRPIGQHGAPQEEPKMRLPELPALPDLPIRPRTGSFTEAVYDDFVQRTKYLHSHTYPNAVTIGSENSADWTTEGRTEAGTATGRSDYETAEEAYDSEEESRQTHDESSGDGDTLRFSFDTERGIPLHSREGTTKRQLSQLSQISQVLDEDTAATLTTVEGINQRTSYSSHPSILPRGEQAQIAREEQYSTNELESLGLQKPVIPYGTESSHDEDDYVSAPDYSDMEYL</sequence>
<feature type="region of interest" description="Disordered" evidence="1">
    <location>
        <begin position="104"/>
        <end position="134"/>
    </location>
</feature>
<reference evidence="3" key="1">
    <citation type="submission" date="2016-02" db="EMBL/GenBank/DDBJ databases">
        <title>Comparative genomics of biotechnologically important yeasts.</title>
        <authorList>
            <consortium name="DOE Joint Genome Institute"/>
            <person name="Riley R."/>
            <person name="Haridas S."/>
            <person name="Wolfe K.H."/>
            <person name="Lopes M.R."/>
            <person name="Hittinger C.T."/>
            <person name="Goker M."/>
            <person name="Salamov A."/>
            <person name="Wisecaver J."/>
            <person name="Long T.M."/>
            <person name="Aerts A.L."/>
            <person name="Barry K."/>
            <person name="Choi C."/>
            <person name="Clum A."/>
            <person name="Coughlan A.Y."/>
            <person name="Deshpande S."/>
            <person name="Douglass A.P."/>
            <person name="Hanson S.J."/>
            <person name="Klenk H.-P."/>
            <person name="Labutti K."/>
            <person name="Lapidus A."/>
            <person name="Lindquist E."/>
            <person name="Lipzen A."/>
            <person name="Meier-Kolthoff J.P."/>
            <person name="Ohm R.A."/>
            <person name="Otillar R.P."/>
            <person name="Pangilinan J."/>
            <person name="Peng Y."/>
            <person name="Rokas A."/>
            <person name="Rosa C.A."/>
            <person name="Scheuner C."/>
            <person name="Sibirny A.A."/>
            <person name="Slot J.C."/>
            <person name="Stielow J.B."/>
            <person name="Sun H."/>
            <person name="Kurtzman C.P."/>
            <person name="Blackwell M."/>
            <person name="Jeffries T.W."/>
            <person name="Grigoriev I.V."/>
        </authorList>
    </citation>
    <scope>NUCLEOTIDE SEQUENCE [LARGE SCALE GENOMIC DNA]</scope>
    <source>
        <strain evidence="3">NRRL Y-17796</strain>
    </source>
</reference>
<organism evidence="2 3">
    <name type="scientific">Tortispora caseinolytica NRRL Y-17796</name>
    <dbReference type="NCBI Taxonomy" id="767744"/>
    <lineage>
        <taxon>Eukaryota</taxon>
        <taxon>Fungi</taxon>
        <taxon>Dikarya</taxon>
        <taxon>Ascomycota</taxon>
        <taxon>Saccharomycotina</taxon>
        <taxon>Trigonopsidomycetes</taxon>
        <taxon>Trigonopsidales</taxon>
        <taxon>Trigonopsidaceae</taxon>
        <taxon>Tortispora</taxon>
    </lineage>
</organism>
<gene>
    <name evidence="2" type="ORF">CANCADRAFT_123587</name>
</gene>
<protein>
    <submittedName>
        <fullName evidence="2">Uncharacterized protein</fullName>
    </submittedName>
</protein>
<dbReference type="AlphaFoldDB" id="A0A1E4TI31"/>
<dbReference type="Proteomes" id="UP000095023">
    <property type="component" value="Unassembled WGS sequence"/>
</dbReference>
<feature type="compositionally biased region" description="Basic and acidic residues" evidence="1">
    <location>
        <begin position="238"/>
        <end position="253"/>
    </location>
</feature>
<evidence type="ECO:0000256" key="1">
    <source>
        <dbReference type="SAM" id="MobiDB-lite"/>
    </source>
</evidence>
<accession>A0A1E4TI31</accession>
<feature type="compositionally biased region" description="Low complexity" evidence="1">
    <location>
        <begin position="191"/>
        <end position="204"/>
    </location>
</feature>
<keyword evidence="3" id="KW-1185">Reference proteome</keyword>
<dbReference type="EMBL" id="KV453842">
    <property type="protein sequence ID" value="ODV91412.1"/>
    <property type="molecule type" value="Genomic_DNA"/>
</dbReference>
<feature type="compositionally biased region" description="Acidic residues" evidence="1">
    <location>
        <begin position="208"/>
        <end position="218"/>
    </location>
</feature>
<evidence type="ECO:0000313" key="2">
    <source>
        <dbReference type="EMBL" id="ODV91412.1"/>
    </source>
</evidence>
<feature type="region of interest" description="Disordered" evidence="1">
    <location>
        <begin position="1"/>
        <end position="20"/>
    </location>
</feature>
<evidence type="ECO:0000313" key="3">
    <source>
        <dbReference type="Proteomes" id="UP000095023"/>
    </source>
</evidence>
<name>A0A1E4TI31_9ASCO</name>
<proteinExistence type="predicted"/>
<feature type="region of interest" description="Disordered" evidence="1">
    <location>
        <begin position="300"/>
        <end position="348"/>
    </location>
</feature>
<feature type="region of interest" description="Disordered" evidence="1">
    <location>
        <begin position="187"/>
        <end position="255"/>
    </location>
</feature>